<evidence type="ECO:0000313" key="2">
    <source>
        <dbReference type="Proteomes" id="UP001163603"/>
    </source>
</evidence>
<reference evidence="2" key="1">
    <citation type="journal article" date="2023" name="G3 (Bethesda)">
        <title>Genome assembly and association tests identify interacting loci associated with vigor, precocity, and sex in interspecific pistachio rootstocks.</title>
        <authorList>
            <person name="Palmer W."/>
            <person name="Jacygrad E."/>
            <person name="Sagayaradj S."/>
            <person name="Cavanaugh K."/>
            <person name="Han R."/>
            <person name="Bertier L."/>
            <person name="Beede B."/>
            <person name="Kafkas S."/>
            <person name="Golino D."/>
            <person name="Preece J."/>
            <person name="Michelmore R."/>
        </authorList>
    </citation>
    <scope>NUCLEOTIDE SEQUENCE [LARGE SCALE GENOMIC DNA]</scope>
</reference>
<comment type="caution">
    <text evidence="1">The sequence shown here is derived from an EMBL/GenBank/DDBJ whole genome shotgun (WGS) entry which is preliminary data.</text>
</comment>
<accession>A0ACC0Z5W7</accession>
<name>A0ACC0Z5W7_9ROSI</name>
<protein>
    <submittedName>
        <fullName evidence="1">Uncharacterized protein</fullName>
    </submittedName>
</protein>
<dbReference type="EMBL" id="CM047738">
    <property type="protein sequence ID" value="KAJ0045657.1"/>
    <property type="molecule type" value="Genomic_DNA"/>
</dbReference>
<organism evidence="1 2">
    <name type="scientific">Pistacia integerrima</name>
    <dbReference type="NCBI Taxonomy" id="434235"/>
    <lineage>
        <taxon>Eukaryota</taxon>
        <taxon>Viridiplantae</taxon>
        <taxon>Streptophyta</taxon>
        <taxon>Embryophyta</taxon>
        <taxon>Tracheophyta</taxon>
        <taxon>Spermatophyta</taxon>
        <taxon>Magnoliopsida</taxon>
        <taxon>eudicotyledons</taxon>
        <taxon>Gunneridae</taxon>
        <taxon>Pentapetalae</taxon>
        <taxon>rosids</taxon>
        <taxon>malvids</taxon>
        <taxon>Sapindales</taxon>
        <taxon>Anacardiaceae</taxon>
        <taxon>Pistacia</taxon>
    </lineage>
</organism>
<gene>
    <name evidence="1" type="ORF">Pint_05618</name>
</gene>
<sequence length="211" mass="23611">MTLDSKSGSSDKHSIGSSKYLQTHAFSPSVGWEEEVAASPFIPCNTKQRLKVRYPLCLLNLEAPVVRRQVPSEENTANELVADETSLEESVLQELRVVMEQMTDNTRIFFRDALYRLAESSKQHVIILRQSGDSTAETPIGATHDTHMRSREKQAMESEINVIDRTTMSTEKQAMESETNVVDRTIANLMFSKMDVNVQGTSVAAESNERG</sequence>
<evidence type="ECO:0000313" key="1">
    <source>
        <dbReference type="EMBL" id="KAJ0045657.1"/>
    </source>
</evidence>
<proteinExistence type="predicted"/>
<keyword evidence="2" id="KW-1185">Reference proteome</keyword>
<dbReference type="Proteomes" id="UP001163603">
    <property type="component" value="Chromosome 3"/>
</dbReference>